<gene>
    <name evidence="3" type="ORF">ACE5LO_11640</name>
</gene>
<organism evidence="3 4">
    <name type="scientific">Paenibacillus medicaginis</name>
    <dbReference type="NCBI Taxonomy" id="1470560"/>
    <lineage>
        <taxon>Bacteria</taxon>
        <taxon>Bacillati</taxon>
        <taxon>Bacillota</taxon>
        <taxon>Bacilli</taxon>
        <taxon>Bacillales</taxon>
        <taxon>Paenibacillaceae</taxon>
        <taxon>Paenibacillus</taxon>
    </lineage>
</organism>
<proteinExistence type="predicted"/>
<evidence type="ECO:0000313" key="4">
    <source>
        <dbReference type="Proteomes" id="UP001580430"/>
    </source>
</evidence>
<feature type="region of interest" description="Disordered" evidence="2">
    <location>
        <begin position="214"/>
        <end position="234"/>
    </location>
</feature>
<comment type="caution">
    <text evidence="3">The sequence shown here is derived from an EMBL/GenBank/DDBJ whole genome shotgun (WGS) entry which is preliminary data.</text>
</comment>
<evidence type="ECO:0000256" key="1">
    <source>
        <dbReference type="SAM" id="Coils"/>
    </source>
</evidence>
<evidence type="ECO:0000313" key="3">
    <source>
        <dbReference type="EMBL" id="MFB5761044.1"/>
    </source>
</evidence>
<dbReference type="RefSeq" id="WP_375520192.1">
    <property type="nucleotide sequence ID" value="NZ_JBHIRY010000009.1"/>
</dbReference>
<feature type="coiled-coil region" evidence="1">
    <location>
        <begin position="136"/>
        <end position="198"/>
    </location>
</feature>
<sequence>MNERYKLKKGDKVVMHTCLEHDNPDHFGKIWTCSSDQFTRGKGVYAQDSVFLEGYSGSFAPEFLQKVNVDEVLEEAQGDIEILKFNGDSFSEMLSEAHREIVRLCKGLEEKDTTIEMLTKQITDEVAISAAAIVERDRLRKQLEDKKNLLRMTDQSRDEARRMYKEACDEANELQQQLAEKEAEIQQLRKALKFYSVNSHYECSHTYDETGEAEVVPSKVGRDRGSLARKALGE</sequence>
<evidence type="ECO:0000256" key="2">
    <source>
        <dbReference type="SAM" id="MobiDB-lite"/>
    </source>
</evidence>
<keyword evidence="4" id="KW-1185">Reference proteome</keyword>
<dbReference type="Proteomes" id="UP001580430">
    <property type="component" value="Unassembled WGS sequence"/>
</dbReference>
<reference evidence="3 4" key="1">
    <citation type="submission" date="2024-09" db="EMBL/GenBank/DDBJ databases">
        <title>Paenibacillus zeirhizospherea sp. nov., isolated from surface of the maize (Zea mays) roots in a horticulture field, Hungary.</title>
        <authorList>
            <person name="Marton D."/>
            <person name="Farkas M."/>
            <person name="Bedics A."/>
            <person name="Toth E."/>
            <person name="Tancsics A."/>
            <person name="Boka K."/>
            <person name="Marati G."/>
            <person name="Kriszt B."/>
            <person name="Cserhati M."/>
        </authorList>
    </citation>
    <scope>NUCLEOTIDE SEQUENCE [LARGE SCALE GENOMIC DNA]</scope>
    <source>
        <strain evidence="3 4">JCM 18446</strain>
    </source>
</reference>
<protein>
    <submittedName>
        <fullName evidence="3">Uncharacterized protein</fullName>
    </submittedName>
</protein>
<dbReference type="EMBL" id="JBHIRY010000009">
    <property type="protein sequence ID" value="MFB5761044.1"/>
    <property type="molecule type" value="Genomic_DNA"/>
</dbReference>
<accession>A0ABV5C0K3</accession>
<dbReference type="Gene3D" id="1.20.5.490">
    <property type="entry name" value="Single helix bin"/>
    <property type="match status" value="1"/>
</dbReference>
<keyword evidence="1" id="KW-0175">Coiled coil</keyword>
<name>A0ABV5C0K3_9BACL</name>
<feature type="compositionally biased region" description="Basic and acidic residues" evidence="2">
    <location>
        <begin position="220"/>
        <end position="234"/>
    </location>
</feature>